<keyword evidence="1" id="KW-0269">Exonuclease</keyword>
<organism evidence="1 2">
    <name type="scientific">Georgenia halotolerans</name>
    <dbReference type="NCBI Taxonomy" id="3028317"/>
    <lineage>
        <taxon>Bacteria</taxon>
        <taxon>Bacillati</taxon>
        <taxon>Actinomycetota</taxon>
        <taxon>Actinomycetes</taxon>
        <taxon>Micrococcales</taxon>
        <taxon>Bogoriellaceae</taxon>
        <taxon>Georgenia</taxon>
    </lineage>
</organism>
<keyword evidence="1" id="KW-0378">Hydrolase</keyword>
<comment type="caution">
    <text evidence="1">The sequence shown here is derived from an EMBL/GenBank/DDBJ whole genome shotgun (WGS) entry which is preliminary data.</text>
</comment>
<keyword evidence="1" id="KW-0540">Nuclease</keyword>
<feature type="non-terminal residue" evidence="1">
    <location>
        <position position="168"/>
    </location>
</feature>
<protein>
    <submittedName>
        <fullName evidence="1">Bifunctional 3'-5' exonuclease/DNA polymerase</fullName>
    </submittedName>
</protein>
<dbReference type="EMBL" id="JARACI010000773">
    <property type="protein sequence ID" value="MDD9206084.1"/>
    <property type="molecule type" value="Genomic_DNA"/>
</dbReference>
<reference evidence="1" key="1">
    <citation type="submission" date="2023-02" db="EMBL/GenBank/DDBJ databases">
        <title>Georgenia sp.10Sc9-8, isolated from a soil sample collected from the Taklamakan desert.</title>
        <authorList>
            <person name="Liu S."/>
        </authorList>
    </citation>
    <scope>NUCLEOTIDE SEQUENCE</scope>
    <source>
        <strain evidence="1">10Sc9-8</strain>
    </source>
</reference>
<accession>A0ABT5TVS2</accession>
<sequence>MEVVVAAGPDGVHLTQLPEGAGTTVTPEELPARVAELEDQHPRWVWADTAVSYPPLLRAGVRVARCHDLRLCHTILRHARLTEGSALATAPPGPWDLAEEHPGDGTPTLLDALGPALRPADVLAEHDRQQQAVAGSAEPGRLALLLAAESVGALVAAEMSHDGLPFST</sequence>
<evidence type="ECO:0000313" key="1">
    <source>
        <dbReference type="EMBL" id="MDD9206084.1"/>
    </source>
</evidence>
<keyword evidence="2" id="KW-1185">Reference proteome</keyword>
<proteinExistence type="predicted"/>
<evidence type="ECO:0000313" key="2">
    <source>
        <dbReference type="Proteomes" id="UP001165561"/>
    </source>
</evidence>
<dbReference type="GO" id="GO:0004527">
    <property type="term" value="F:exonuclease activity"/>
    <property type="evidence" value="ECO:0007669"/>
    <property type="project" value="UniProtKB-KW"/>
</dbReference>
<gene>
    <name evidence="1" type="ORF">PU560_06310</name>
</gene>
<dbReference type="Proteomes" id="UP001165561">
    <property type="component" value="Unassembled WGS sequence"/>
</dbReference>
<name>A0ABT5TVS2_9MICO</name>